<gene>
    <name evidence="1" type="ORF">J0B03_10595</name>
</gene>
<dbReference type="Proteomes" id="UP000663499">
    <property type="component" value="Chromosome"/>
</dbReference>
<evidence type="ECO:0000313" key="2">
    <source>
        <dbReference type="Proteomes" id="UP000663499"/>
    </source>
</evidence>
<dbReference type="PANTHER" id="PTHR11220">
    <property type="entry name" value="HEME-BINDING PROTEIN-RELATED"/>
    <property type="match status" value="1"/>
</dbReference>
<name>A0A975AI70_9FIRM</name>
<proteinExistence type="predicted"/>
<accession>A0A975AI70</accession>
<dbReference type="InterPro" id="IPR006917">
    <property type="entry name" value="SOUL_heme-bd"/>
</dbReference>
<reference evidence="1" key="1">
    <citation type="submission" date="2021-03" db="EMBL/GenBank/DDBJ databases">
        <title>Alkalibacter marinus sp. nov., isolated from tidal flat sediment.</title>
        <authorList>
            <person name="Namirimu T."/>
            <person name="Yang J.-A."/>
            <person name="Yang S.-H."/>
            <person name="Kim Y.-J."/>
            <person name="Kwon K.K."/>
        </authorList>
    </citation>
    <scope>NUCLEOTIDE SEQUENCE</scope>
    <source>
        <strain evidence="1">ES005</strain>
    </source>
</reference>
<dbReference type="PANTHER" id="PTHR11220:SF1">
    <property type="entry name" value="HEME-BINDING PROTEIN 2"/>
    <property type="match status" value="1"/>
</dbReference>
<dbReference type="Pfam" id="PF04832">
    <property type="entry name" value="SOUL"/>
    <property type="match status" value="1"/>
</dbReference>
<dbReference type="AlphaFoldDB" id="A0A975AI70"/>
<dbReference type="Gene3D" id="3.20.80.10">
    <property type="entry name" value="Regulatory factor, effector binding domain"/>
    <property type="match status" value="1"/>
</dbReference>
<organism evidence="1 2">
    <name type="scientific">Alkalibacter rhizosphaerae</name>
    <dbReference type="NCBI Taxonomy" id="2815577"/>
    <lineage>
        <taxon>Bacteria</taxon>
        <taxon>Bacillati</taxon>
        <taxon>Bacillota</taxon>
        <taxon>Clostridia</taxon>
        <taxon>Eubacteriales</taxon>
        <taxon>Eubacteriaceae</taxon>
        <taxon>Alkalibacter</taxon>
    </lineage>
</organism>
<keyword evidence="2" id="KW-1185">Reference proteome</keyword>
<protein>
    <submittedName>
        <fullName evidence="1">Heme-binding protein</fullName>
    </submittedName>
</protein>
<dbReference type="KEGG" id="alka:J0B03_10595"/>
<evidence type="ECO:0000313" key="1">
    <source>
        <dbReference type="EMBL" id="QSX08230.1"/>
    </source>
</evidence>
<dbReference type="InterPro" id="IPR011256">
    <property type="entry name" value="Reg_factor_effector_dom_sf"/>
</dbReference>
<dbReference type="EMBL" id="CP071444">
    <property type="protein sequence ID" value="QSX08230.1"/>
    <property type="molecule type" value="Genomic_DNA"/>
</dbReference>
<sequence length="168" mass="19673">MSKYEQPEYKVVLSQPPFELRLYDEFIVVEYNNEKDPKIEKGFGTLFRYISNDNENKQKLSMTIPVIEEVVDDQMKMAFVVPKAHWENAPKPNSELLSLKKFGGGLFAVIKYGGRSNENMEKNMKQKLSEWIEVKGYRAISNHMLAFYNPPFVPGVFRRNEIMIRIEI</sequence>
<dbReference type="RefSeq" id="WP_207299572.1">
    <property type="nucleotide sequence ID" value="NZ_CP071444.1"/>
</dbReference>
<dbReference type="SUPFAM" id="SSF55136">
    <property type="entry name" value="Probable bacterial effector-binding domain"/>
    <property type="match status" value="1"/>
</dbReference>